<dbReference type="AlphaFoldDB" id="A0A9Q0Y951"/>
<dbReference type="GO" id="GO:0005634">
    <property type="term" value="C:nucleus"/>
    <property type="evidence" value="ECO:0007669"/>
    <property type="project" value="TreeGrafter"/>
</dbReference>
<dbReference type="PANTHER" id="PTHR46167">
    <property type="entry name" value="N-LYSINE METHYLTRANSFERASE KMT5A"/>
    <property type="match status" value="1"/>
</dbReference>
<dbReference type="InterPro" id="IPR001214">
    <property type="entry name" value="SET_dom"/>
</dbReference>
<dbReference type="Proteomes" id="UP001152320">
    <property type="component" value="Unassembled WGS sequence"/>
</dbReference>
<reference evidence="2" key="1">
    <citation type="submission" date="2021-10" db="EMBL/GenBank/DDBJ databases">
        <title>Tropical sea cucumber genome reveals ecological adaptation and Cuvierian tubules defense mechanism.</title>
        <authorList>
            <person name="Chen T."/>
        </authorList>
    </citation>
    <scope>NUCLEOTIDE SEQUENCE</scope>
    <source>
        <strain evidence="2">Nanhai2018</strain>
        <tissue evidence="2">Muscle</tissue>
    </source>
</reference>
<evidence type="ECO:0000313" key="3">
    <source>
        <dbReference type="Proteomes" id="UP001152320"/>
    </source>
</evidence>
<dbReference type="SMART" id="SM00317">
    <property type="entry name" value="SET"/>
    <property type="match status" value="1"/>
</dbReference>
<dbReference type="SUPFAM" id="SSF82199">
    <property type="entry name" value="SET domain"/>
    <property type="match status" value="1"/>
</dbReference>
<protein>
    <submittedName>
        <fullName evidence="2">Histone-lysine N-methyltransferase set-1</fullName>
    </submittedName>
</protein>
<gene>
    <name evidence="2" type="ORF">HOLleu_45261</name>
</gene>
<keyword evidence="3" id="KW-1185">Reference proteome</keyword>
<evidence type="ECO:0000313" key="2">
    <source>
        <dbReference type="EMBL" id="KAJ8017380.1"/>
    </source>
</evidence>
<feature type="domain" description="SET" evidence="1">
    <location>
        <begin position="1"/>
        <end position="103"/>
    </location>
</feature>
<dbReference type="Pfam" id="PF00856">
    <property type="entry name" value="SET"/>
    <property type="match status" value="1"/>
</dbReference>
<dbReference type="OrthoDB" id="16287at2759"/>
<dbReference type="PANTHER" id="PTHR46167:SF1">
    <property type="entry name" value="N-LYSINE METHYLTRANSFERASE KMT5A"/>
    <property type="match status" value="1"/>
</dbReference>
<dbReference type="InterPro" id="IPR046341">
    <property type="entry name" value="SET_dom_sf"/>
</dbReference>
<dbReference type="GO" id="GO:0042799">
    <property type="term" value="F:histone H4K20 methyltransferase activity"/>
    <property type="evidence" value="ECO:0007669"/>
    <property type="project" value="TreeGrafter"/>
</dbReference>
<dbReference type="InterPro" id="IPR051760">
    <property type="entry name" value="KMT5A"/>
</dbReference>
<dbReference type="EMBL" id="JAIZAY010002248">
    <property type="protein sequence ID" value="KAJ8017380.1"/>
    <property type="molecule type" value="Genomic_DNA"/>
</dbReference>
<dbReference type="PROSITE" id="PS50280">
    <property type="entry name" value="SET"/>
    <property type="match status" value="1"/>
</dbReference>
<accession>A0A9Q0Y951</accession>
<name>A0A9Q0Y951_HOLLE</name>
<dbReference type="GO" id="GO:0005700">
    <property type="term" value="C:polytene chromosome"/>
    <property type="evidence" value="ECO:0007669"/>
    <property type="project" value="TreeGrafter"/>
</dbReference>
<evidence type="ECO:0000259" key="1">
    <source>
        <dbReference type="PROSITE" id="PS50280"/>
    </source>
</evidence>
<dbReference type="Gene3D" id="2.170.270.10">
    <property type="entry name" value="SET domain"/>
    <property type="match status" value="1"/>
</dbReference>
<sequence>MKEFSKEDFLLEYSGDLLTNEEGKQREKQYSEEDGSFLFFFLHNGKEKCIDATKERNRAGRMVNDSNRPNAKMRVVEVSGTPHLCLFAVQDIANGEELRYDYGVKDLPWRLKVRTILIK</sequence>
<dbReference type="GO" id="GO:0006357">
    <property type="term" value="P:regulation of transcription by RNA polymerase II"/>
    <property type="evidence" value="ECO:0007669"/>
    <property type="project" value="TreeGrafter"/>
</dbReference>
<comment type="caution">
    <text evidence="2">The sequence shown here is derived from an EMBL/GenBank/DDBJ whole genome shotgun (WGS) entry which is preliminary data.</text>
</comment>
<dbReference type="GO" id="GO:0043516">
    <property type="term" value="P:regulation of DNA damage response, signal transduction by p53 class mediator"/>
    <property type="evidence" value="ECO:0007669"/>
    <property type="project" value="TreeGrafter"/>
</dbReference>
<organism evidence="2 3">
    <name type="scientific">Holothuria leucospilota</name>
    <name type="common">Black long sea cucumber</name>
    <name type="synonym">Mertensiothuria leucospilota</name>
    <dbReference type="NCBI Taxonomy" id="206669"/>
    <lineage>
        <taxon>Eukaryota</taxon>
        <taxon>Metazoa</taxon>
        <taxon>Echinodermata</taxon>
        <taxon>Eleutherozoa</taxon>
        <taxon>Echinozoa</taxon>
        <taxon>Holothuroidea</taxon>
        <taxon>Aspidochirotacea</taxon>
        <taxon>Aspidochirotida</taxon>
        <taxon>Holothuriidae</taxon>
        <taxon>Holothuria</taxon>
    </lineage>
</organism>
<proteinExistence type="predicted"/>